<proteinExistence type="inferred from homology"/>
<dbReference type="PANTHER" id="PTHR47359:SF3">
    <property type="entry name" value="NLP_P60 DOMAIN-CONTAINING PROTEIN-RELATED"/>
    <property type="match status" value="1"/>
</dbReference>
<dbReference type="STRING" id="1185876.BN8_06441"/>
<comment type="caution">
    <text evidence="7">The sequence shown here is derived from an EMBL/GenBank/DDBJ whole genome shotgun (WGS) entry which is preliminary data.</text>
</comment>
<organism evidence="7 8">
    <name type="scientific">Fibrisoma limi BUZ 3</name>
    <dbReference type="NCBI Taxonomy" id="1185876"/>
    <lineage>
        <taxon>Bacteria</taxon>
        <taxon>Pseudomonadati</taxon>
        <taxon>Bacteroidota</taxon>
        <taxon>Cytophagia</taxon>
        <taxon>Cytophagales</taxon>
        <taxon>Spirosomataceae</taxon>
        <taxon>Fibrisoma</taxon>
    </lineage>
</organism>
<keyword evidence="3" id="KW-0378">Hydrolase</keyword>
<evidence type="ECO:0000256" key="4">
    <source>
        <dbReference type="ARBA" id="ARBA00022807"/>
    </source>
</evidence>
<sequence length="243" mass="27134">MKRLLCLLLWLVAINAPAQPTGQSFYQRYKAVLTQRFGEVATEAELKSLLKHIIDRGHLEVDHNHYFRPATAPLAYLVAGQRTGASVSRIKATLVYPLLRFVLPLVTPQPVVTERSALGERLAAQSYHYLGVPYGAPAYNRQTGRGTLDCSGLVRYVFDDVGVNWRGGNSVADLVSSPDFRQVTGGPQAGDLLVRKHRNGKWSHVGIYVGKQQLIEAPYTGTVVRTTPYKPQKWHRVLRYVGR</sequence>
<reference evidence="7 8" key="1">
    <citation type="journal article" date="2012" name="J. Bacteriol.">
        <title>Genome Sequence of the Filamentous Bacterium Fibrisoma limi BUZ 3T.</title>
        <authorList>
            <person name="Filippini M."/>
            <person name="Qi W."/>
            <person name="Jaenicke S."/>
            <person name="Goesmann A."/>
            <person name="Smits T.H."/>
            <person name="Bagheri H.C."/>
        </authorList>
    </citation>
    <scope>NUCLEOTIDE SEQUENCE [LARGE SCALE GENOMIC DNA]</scope>
    <source>
        <strain evidence="8">BUZ 3T</strain>
    </source>
</reference>
<dbReference type="InterPro" id="IPR051794">
    <property type="entry name" value="PG_Endopeptidase_C40"/>
</dbReference>
<dbReference type="eggNOG" id="COG0791">
    <property type="taxonomic scope" value="Bacteria"/>
</dbReference>
<dbReference type="PANTHER" id="PTHR47359">
    <property type="entry name" value="PEPTIDOGLYCAN DL-ENDOPEPTIDASE CWLO"/>
    <property type="match status" value="1"/>
</dbReference>
<feature type="domain" description="NlpC/P60" evidence="6">
    <location>
        <begin position="116"/>
        <end position="243"/>
    </location>
</feature>
<keyword evidence="4" id="KW-0788">Thiol protease</keyword>
<dbReference type="GO" id="GO:0006508">
    <property type="term" value="P:proteolysis"/>
    <property type="evidence" value="ECO:0007669"/>
    <property type="project" value="UniProtKB-KW"/>
</dbReference>
<protein>
    <recommendedName>
        <fullName evidence="6">NlpC/P60 domain-containing protein</fullName>
    </recommendedName>
</protein>
<dbReference type="Pfam" id="PF00877">
    <property type="entry name" value="NLPC_P60"/>
    <property type="match status" value="1"/>
</dbReference>
<dbReference type="InterPro" id="IPR038765">
    <property type="entry name" value="Papain-like_cys_pep_sf"/>
</dbReference>
<dbReference type="SUPFAM" id="SSF54001">
    <property type="entry name" value="Cysteine proteinases"/>
    <property type="match status" value="1"/>
</dbReference>
<feature type="signal peptide" evidence="5">
    <location>
        <begin position="1"/>
        <end position="18"/>
    </location>
</feature>
<evidence type="ECO:0000259" key="6">
    <source>
        <dbReference type="PROSITE" id="PS51935"/>
    </source>
</evidence>
<keyword evidence="2" id="KW-0645">Protease</keyword>
<dbReference type="Gene3D" id="3.90.1720.10">
    <property type="entry name" value="endopeptidase domain like (from Nostoc punctiforme)"/>
    <property type="match status" value="1"/>
</dbReference>
<feature type="chain" id="PRO_5003659834" description="NlpC/P60 domain-containing protein" evidence="5">
    <location>
        <begin position="19"/>
        <end position="243"/>
    </location>
</feature>
<evidence type="ECO:0000256" key="5">
    <source>
        <dbReference type="SAM" id="SignalP"/>
    </source>
</evidence>
<dbReference type="Proteomes" id="UP000009309">
    <property type="component" value="Unassembled WGS sequence"/>
</dbReference>
<evidence type="ECO:0000313" key="8">
    <source>
        <dbReference type="Proteomes" id="UP000009309"/>
    </source>
</evidence>
<dbReference type="AlphaFoldDB" id="I2GT13"/>
<dbReference type="GO" id="GO:0008234">
    <property type="term" value="F:cysteine-type peptidase activity"/>
    <property type="evidence" value="ECO:0007669"/>
    <property type="project" value="UniProtKB-KW"/>
</dbReference>
<comment type="similarity">
    <text evidence="1">Belongs to the peptidase C40 family.</text>
</comment>
<dbReference type="OrthoDB" id="9807055at2"/>
<accession>I2GT13</accession>
<evidence type="ECO:0000256" key="1">
    <source>
        <dbReference type="ARBA" id="ARBA00007074"/>
    </source>
</evidence>
<keyword evidence="5" id="KW-0732">Signal</keyword>
<evidence type="ECO:0000313" key="7">
    <source>
        <dbReference type="EMBL" id="CCH57042.1"/>
    </source>
</evidence>
<dbReference type="EMBL" id="CAIT01000010">
    <property type="protein sequence ID" value="CCH57042.1"/>
    <property type="molecule type" value="Genomic_DNA"/>
</dbReference>
<keyword evidence="8" id="KW-1185">Reference proteome</keyword>
<dbReference type="PROSITE" id="PS51935">
    <property type="entry name" value="NLPC_P60"/>
    <property type="match status" value="1"/>
</dbReference>
<gene>
    <name evidence="7" type="ORF">BN8_06441</name>
</gene>
<name>I2GT13_9BACT</name>
<dbReference type="InterPro" id="IPR000064">
    <property type="entry name" value="NLP_P60_dom"/>
</dbReference>
<evidence type="ECO:0000256" key="2">
    <source>
        <dbReference type="ARBA" id="ARBA00022670"/>
    </source>
</evidence>
<evidence type="ECO:0000256" key="3">
    <source>
        <dbReference type="ARBA" id="ARBA00022801"/>
    </source>
</evidence>
<dbReference type="RefSeq" id="WP_009285603.1">
    <property type="nucleotide sequence ID" value="NZ_CAIT01000010.1"/>
</dbReference>